<dbReference type="FunFam" id="3.30.160.60:FF:000085">
    <property type="entry name" value="Snail zinc finger protein"/>
    <property type="match status" value="1"/>
</dbReference>
<dbReference type="PROSITE" id="PS50157">
    <property type="entry name" value="ZINC_FINGER_C2H2_2"/>
    <property type="match status" value="4"/>
</dbReference>
<dbReference type="AlphaFoldDB" id="A0A8C9RYH2"/>
<dbReference type="GeneTree" id="ENSGT00940000154511"/>
<keyword evidence="9" id="KW-0238">DNA-binding</keyword>
<evidence type="ECO:0000256" key="6">
    <source>
        <dbReference type="ARBA" id="ARBA00022771"/>
    </source>
</evidence>
<dbReference type="GO" id="GO:0000978">
    <property type="term" value="F:RNA polymerase II cis-regulatory region sequence-specific DNA binding"/>
    <property type="evidence" value="ECO:0007669"/>
    <property type="project" value="TreeGrafter"/>
</dbReference>
<gene>
    <name evidence="17" type="primary">SNAI3</name>
</gene>
<dbReference type="FunFam" id="3.30.160.60:FF:000942">
    <property type="entry name" value="Snail zinc finger protein"/>
    <property type="match status" value="1"/>
</dbReference>
<evidence type="ECO:0000313" key="18">
    <source>
        <dbReference type="Proteomes" id="UP000694397"/>
    </source>
</evidence>
<keyword evidence="7" id="KW-0862">Zinc</keyword>
<dbReference type="SMART" id="SM00355">
    <property type="entry name" value="ZnF_C2H2"/>
    <property type="match status" value="4"/>
</dbReference>
<keyword evidence="11" id="KW-0539">Nucleus</keyword>
<dbReference type="InterPro" id="IPR050527">
    <property type="entry name" value="Snail/Krueppel_Znf"/>
</dbReference>
<evidence type="ECO:0000256" key="5">
    <source>
        <dbReference type="ARBA" id="ARBA00022737"/>
    </source>
</evidence>
<feature type="domain" description="C2H2-type" evidence="16">
    <location>
        <begin position="240"/>
        <end position="267"/>
    </location>
</feature>
<dbReference type="Proteomes" id="UP000694397">
    <property type="component" value="Chromosome 11"/>
</dbReference>
<keyword evidence="10" id="KW-0804">Transcription</keyword>
<organism evidence="17 18">
    <name type="scientific">Scleropages formosus</name>
    <name type="common">Asian bonytongue</name>
    <name type="synonym">Osteoglossum formosum</name>
    <dbReference type="NCBI Taxonomy" id="113540"/>
    <lineage>
        <taxon>Eukaryota</taxon>
        <taxon>Metazoa</taxon>
        <taxon>Chordata</taxon>
        <taxon>Craniata</taxon>
        <taxon>Vertebrata</taxon>
        <taxon>Euteleostomi</taxon>
        <taxon>Actinopterygii</taxon>
        <taxon>Neopterygii</taxon>
        <taxon>Teleostei</taxon>
        <taxon>Osteoglossocephala</taxon>
        <taxon>Osteoglossomorpha</taxon>
        <taxon>Osteoglossiformes</taxon>
        <taxon>Osteoglossidae</taxon>
        <taxon>Scleropages</taxon>
    </lineage>
</organism>
<reference evidence="17" key="3">
    <citation type="submission" date="2025-09" db="UniProtKB">
        <authorList>
            <consortium name="Ensembl"/>
        </authorList>
    </citation>
    <scope>IDENTIFICATION</scope>
</reference>
<evidence type="ECO:0000256" key="4">
    <source>
        <dbReference type="ARBA" id="ARBA00022723"/>
    </source>
</evidence>
<protein>
    <recommendedName>
        <fullName evidence="13">Zinc finger protein SNAI2</fullName>
    </recommendedName>
    <alternativeName>
        <fullName evidence="14">Protein snail homolog 2</fullName>
    </alternativeName>
</protein>
<dbReference type="PANTHER" id="PTHR24388:SF42">
    <property type="entry name" value="ZINC FINGER PROTEIN SNAI2"/>
    <property type="match status" value="1"/>
</dbReference>
<feature type="domain" description="C2H2-type" evidence="16">
    <location>
        <begin position="268"/>
        <end position="295"/>
    </location>
</feature>
<keyword evidence="5" id="KW-0677">Repeat</keyword>
<dbReference type="FunFam" id="3.30.160.60:FF:000860">
    <property type="entry name" value="zinc finger protein SNAI2"/>
    <property type="match status" value="1"/>
</dbReference>
<feature type="domain" description="C2H2-type" evidence="16">
    <location>
        <begin position="296"/>
        <end position="317"/>
    </location>
</feature>
<sequence length="323" mass="35670">MKRAAHGYSFTSRASCAGLTMPRSFLVKKHLSYKKPNYGELDSKKKEDPTSAYSQEETIVCLPFSEPPCPVPCPVQPLRGWLSGALVVAQPGSPVELNAVPAALMDTGSLRADFPLEGPARELGFPISVGHTSFRGSLSSLGSHEVPETRAFRLSEDPLITKERGDVPAALLGLVPGDQDRGFECLGCRKARFTFSGLANHRQPHCEWHCPRGFSCKYCNKEYVSLGALKMHIRTHTLPCVCKLCGKAFSRPWLLQGHIRTHTGEKPFSCPHCSRAFADRSNLRAHLQTHSEVKKYQCKSCSKTFSRISLLSKHQETGCCPML</sequence>
<dbReference type="Pfam" id="PF00096">
    <property type="entry name" value="zf-C2H2"/>
    <property type="match status" value="4"/>
</dbReference>
<evidence type="ECO:0000256" key="15">
    <source>
        <dbReference type="PROSITE-ProRule" id="PRU00042"/>
    </source>
</evidence>
<keyword evidence="18" id="KW-1185">Reference proteome</keyword>
<evidence type="ECO:0000256" key="1">
    <source>
        <dbReference type="ARBA" id="ARBA00004123"/>
    </source>
</evidence>
<dbReference type="Gene3D" id="3.30.160.60">
    <property type="entry name" value="Classic Zinc Finger"/>
    <property type="match status" value="4"/>
</dbReference>
<evidence type="ECO:0000313" key="17">
    <source>
        <dbReference type="Ensembl" id="ENSSFOP00015025058.2"/>
    </source>
</evidence>
<comment type="similarity">
    <text evidence="12">Belongs to the snail C2H2-type zinc-finger protein family.</text>
</comment>
<evidence type="ECO:0000256" key="2">
    <source>
        <dbReference type="ARBA" id="ARBA00022473"/>
    </source>
</evidence>
<dbReference type="Ensembl" id="ENSSFOT00015025332.2">
    <property type="protein sequence ID" value="ENSSFOP00015025058.2"/>
    <property type="gene ID" value="ENSSFOG00015016115.2"/>
</dbReference>
<name>A0A8C9RYH2_SCLFO</name>
<evidence type="ECO:0000256" key="12">
    <source>
        <dbReference type="ARBA" id="ARBA00037948"/>
    </source>
</evidence>
<keyword evidence="3" id="KW-0678">Repressor</keyword>
<proteinExistence type="inferred from homology"/>
<evidence type="ECO:0000256" key="14">
    <source>
        <dbReference type="ARBA" id="ARBA00041994"/>
    </source>
</evidence>
<accession>A0A8C9RYH2</accession>
<reference evidence="17" key="2">
    <citation type="submission" date="2025-08" db="UniProtKB">
        <authorList>
            <consortium name="Ensembl"/>
        </authorList>
    </citation>
    <scope>IDENTIFICATION</scope>
</reference>
<dbReference type="RefSeq" id="XP_018608008.2">
    <property type="nucleotide sequence ID" value="XM_018752492.2"/>
</dbReference>
<evidence type="ECO:0000256" key="13">
    <source>
        <dbReference type="ARBA" id="ARBA00041200"/>
    </source>
</evidence>
<evidence type="ECO:0000256" key="3">
    <source>
        <dbReference type="ARBA" id="ARBA00022491"/>
    </source>
</evidence>
<keyword evidence="4" id="KW-0479">Metal-binding</keyword>
<dbReference type="GO" id="GO:0008270">
    <property type="term" value="F:zinc ion binding"/>
    <property type="evidence" value="ECO:0007669"/>
    <property type="project" value="UniProtKB-KW"/>
</dbReference>
<evidence type="ECO:0000256" key="11">
    <source>
        <dbReference type="ARBA" id="ARBA00023242"/>
    </source>
</evidence>
<dbReference type="InterPro" id="IPR013087">
    <property type="entry name" value="Znf_C2H2_type"/>
</dbReference>
<feature type="domain" description="C2H2-type" evidence="16">
    <location>
        <begin position="214"/>
        <end position="237"/>
    </location>
</feature>
<evidence type="ECO:0000256" key="8">
    <source>
        <dbReference type="ARBA" id="ARBA00023015"/>
    </source>
</evidence>
<comment type="subcellular location">
    <subcellularLocation>
        <location evidence="1">Nucleus</location>
    </subcellularLocation>
</comment>
<evidence type="ECO:0000256" key="10">
    <source>
        <dbReference type="ARBA" id="ARBA00023163"/>
    </source>
</evidence>
<dbReference type="PANTHER" id="PTHR24388">
    <property type="entry name" value="ZINC FINGER PROTEIN"/>
    <property type="match status" value="1"/>
</dbReference>
<evidence type="ECO:0000256" key="9">
    <source>
        <dbReference type="ARBA" id="ARBA00023125"/>
    </source>
</evidence>
<dbReference type="InterPro" id="IPR036236">
    <property type="entry name" value="Znf_C2H2_sf"/>
</dbReference>
<evidence type="ECO:0000259" key="16">
    <source>
        <dbReference type="PROSITE" id="PS50157"/>
    </source>
</evidence>
<dbReference type="GO" id="GO:0000981">
    <property type="term" value="F:DNA-binding transcription factor activity, RNA polymerase II-specific"/>
    <property type="evidence" value="ECO:0007669"/>
    <property type="project" value="TreeGrafter"/>
</dbReference>
<keyword evidence="6 15" id="KW-0863">Zinc-finger</keyword>
<reference evidence="17 18" key="1">
    <citation type="submission" date="2019-04" db="EMBL/GenBank/DDBJ databases">
        <authorList>
            <consortium name="Wellcome Sanger Institute Data Sharing"/>
        </authorList>
    </citation>
    <scope>NUCLEOTIDE SEQUENCE [LARGE SCALE GENOMIC DNA]</scope>
</reference>
<dbReference type="SUPFAM" id="SSF57667">
    <property type="entry name" value="beta-beta-alpha zinc fingers"/>
    <property type="match status" value="3"/>
</dbReference>
<dbReference type="OrthoDB" id="5428132at2759"/>
<keyword evidence="8" id="KW-0805">Transcription regulation</keyword>
<dbReference type="PROSITE" id="PS00028">
    <property type="entry name" value="ZINC_FINGER_C2H2_1"/>
    <property type="match status" value="3"/>
</dbReference>
<evidence type="ECO:0000256" key="7">
    <source>
        <dbReference type="ARBA" id="ARBA00022833"/>
    </source>
</evidence>
<keyword evidence="2" id="KW-0217">Developmental protein</keyword>
<dbReference type="GeneID" id="108934577"/>
<dbReference type="FunFam" id="3.30.160.60:FF:000207">
    <property type="entry name" value="zinc finger protein SNAI2"/>
    <property type="match status" value="1"/>
</dbReference>
<dbReference type="GO" id="GO:0005634">
    <property type="term" value="C:nucleus"/>
    <property type="evidence" value="ECO:0007669"/>
    <property type="project" value="UniProtKB-SubCell"/>
</dbReference>